<reference evidence="1" key="1">
    <citation type="journal article" date="2014" name="Front. Microbiol.">
        <title>High frequency of phylogenetically diverse reductive dehalogenase-homologous genes in deep subseafloor sedimentary metagenomes.</title>
        <authorList>
            <person name="Kawai M."/>
            <person name="Futagami T."/>
            <person name="Toyoda A."/>
            <person name="Takaki Y."/>
            <person name="Nishi S."/>
            <person name="Hori S."/>
            <person name="Arai W."/>
            <person name="Tsubouchi T."/>
            <person name="Morono Y."/>
            <person name="Uchiyama I."/>
            <person name="Ito T."/>
            <person name="Fujiyama A."/>
            <person name="Inagaki F."/>
            <person name="Takami H."/>
        </authorList>
    </citation>
    <scope>NUCLEOTIDE SEQUENCE</scope>
    <source>
        <strain evidence="1">Expedition CK06-06</strain>
    </source>
</reference>
<feature type="non-terminal residue" evidence="1">
    <location>
        <position position="34"/>
    </location>
</feature>
<accession>X1I1Y5</accession>
<protein>
    <submittedName>
        <fullName evidence="1">Uncharacterized protein</fullName>
    </submittedName>
</protein>
<name>X1I1Y5_9ZZZZ</name>
<feature type="non-terminal residue" evidence="1">
    <location>
        <position position="1"/>
    </location>
</feature>
<dbReference type="AlphaFoldDB" id="X1I1Y5"/>
<comment type="caution">
    <text evidence="1">The sequence shown here is derived from an EMBL/GenBank/DDBJ whole genome shotgun (WGS) entry which is preliminary data.</text>
</comment>
<gene>
    <name evidence="1" type="ORF">S03H2_27289</name>
</gene>
<sequence>HIPRIGPRTESRLWRSGFTDWRTCLARIDEVPCG</sequence>
<proteinExistence type="predicted"/>
<organism evidence="1">
    <name type="scientific">marine sediment metagenome</name>
    <dbReference type="NCBI Taxonomy" id="412755"/>
    <lineage>
        <taxon>unclassified sequences</taxon>
        <taxon>metagenomes</taxon>
        <taxon>ecological metagenomes</taxon>
    </lineage>
</organism>
<evidence type="ECO:0000313" key="1">
    <source>
        <dbReference type="EMBL" id="GAH60079.1"/>
    </source>
</evidence>
<dbReference type="EMBL" id="BARU01016292">
    <property type="protein sequence ID" value="GAH60079.1"/>
    <property type="molecule type" value="Genomic_DNA"/>
</dbReference>